<keyword evidence="2" id="KW-1185">Reference proteome</keyword>
<name>A0ABP1Q7F8_9HEXA</name>
<gene>
    <name evidence="1" type="ORF">ODALV1_LOCUS8203</name>
</gene>
<evidence type="ECO:0000313" key="2">
    <source>
        <dbReference type="Proteomes" id="UP001642540"/>
    </source>
</evidence>
<reference evidence="1 2" key="1">
    <citation type="submission" date="2024-08" db="EMBL/GenBank/DDBJ databases">
        <authorList>
            <person name="Cucini C."/>
            <person name="Frati F."/>
        </authorList>
    </citation>
    <scope>NUCLEOTIDE SEQUENCE [LARGE SCALE GENOMIC DNA]</scope>
</reference>
<evidence type="ECO:0000313" key="1">
    <source>
        <dbReference type="EMBL" id="CAL8092396.1"/>
    </source>
</evidence>
<proteinExistence type="predicted"/>
<accession>A0ABP1Q7F8</accession>
<dbReference type="EMBL" id="CAXLJM020000025">
    <property type="protein sequence ID" value="CAL8092396.1"/>
    <property type="molecule type" value="Genomic_DNA"/>
</dbReference>
<protein>
    <submittedName>
        <fullName evidence="1">Uncharacterized protein</fullName>
    </submittedName>
</protein>
<sequence>MSGEREKLLAIAAMQQFNGSFALNQQFCTCLGVALSSVEQAANTRRWNKDAFATVVALVYFLKKLTSLKDDWELIADKSKIWLLANYREFADDMFECAQTLVL</sequence>
<comment type="caution">
    <text evidence="1">The sequence shown here is derived from an EMBL/GenBank/DDBJ whole genome shotgun (WGS) entry which is preliminary data.</text>
</comment>
<organism evidence="1 2">
    <name type="scientific">Orchesella dallaii</name>
    <dbReference type="NCBI Taxonomy" id="48710"/>
    <lineage>
        <taxon>Eukaryota</taxon>
        <taxon>Metazoa</taxon>
        <taxon>Ecdysozoa</taxon>
        <taxon>Arthropoda</taxon>
        <taxon>Hexapoda</taxon>
        <taxon>Collembola</taxon>
        <taxon>Entomobryomorpha</taxon>
        <taxon>Entomobryoidea</taxon>
        <taxon>Orchesellidae</taxon>
        <taxon>Orchesellinae</taxon>
        <taxon>Orchesella</taxon>
    </lineage>
</organism>
<dbReference type="Proteomes" id="UP001642540">
    <property type="component" value="Unassembled WGS sequence"/>
</dbReference>